<evidence type="ECO:0000313" key="3">
    <source>
        <dbReference type="EMBL" id="NMH28641.1"/>
    </source>
</evidence>
<evidence type="ECO:0000256" key="1">
    <source>
        <dbReference type="ARBA" id="ARBA00022729"/>
    </source>
</evidence>
<feature type="domain" description="Secretion system C-terminal sorting" evidence="2">
    <location>
        <begin position="446"/>
        <end position="513"/>
    </location>
</feature>
<comment type="caution">
    <text evidence="3">The sequence shown here is derived from an EMBL/GenBank/DDBJ whole genome shotgun (WGS) entry which is preliminary data.</text>
</comment>
<keyword evidence="4" id="KW-1185">Reference proteome</keyword>
<name>A0A972G1C4_9FLAO</name>
<proteinExistence type="predicted"/>
<dbReference type="InterPro" id="IPR008979">
    <property type="entry name" value="Galactose-bd-like_sf"/>
</dbReference>
<protein>
    <submittedName>
        <fullName evidence="3">T9SS type A sorting domain-containing protein</fullName>
    </submittedName>
</protein>
<dbReference type="EMBL" id="JAAMPU010000106">
    <property type="protein sequence ID" value="NMH28641.1"/>
    <property type="molecule type" value="Genomic_DNA"/>
</dbReference>
<reference evidence="3" key="1">
    <citation type="submission" date="2020-02" db="EMBL/GenBank/DDBJ databases">
        <title>Flavobacterium sp. genome.</title>
        <authorList>
            <person name="Jung H.S."/>
            <person name="Baek J.H."/>
            <person name="Jeon C.O."/>
        </authorList>
    </citation>
    <scope>NUCLEOTIDE SEQUENCE</scope>
    <source>
        <strain evidence="3">SE-s28</strain>
    </source>
</reference>
<accession>A0A972G1C4</accession>
<keyword evidence="1" id="KW-0732">Signal</keyword>
<dbReference type="SUPFAM" id="SSF49785">
    <property type="entry name" value="Galactose-binding domain-like"/>
    <property type="match status" value="1"/>
</dbReference>
<evidence type="ECO:0000259" key="2">
    <source>
        <dbReference type="Pfam" id="PF18962"/>
    </source>
</evidence>
<dbReference type="Proteomes" id="UP000712080">
    <property type="component" value="Unassembled WGS sequence"/>
</dbReference>
<sequence>MLFTGASAFAQPTNNAPTPTNAQADVISVYGEAFTSVATNYNPNWGQIGQVDPNFDPGTGNLVLAYTNFNYQGTELTTQNASGMEFLHIDIWTSNATVIKVSPINNGTGVSEILVNVPLVSGGWSSVDLPKSAFAGMTWDSVFQIKFDGQQGVVPSDIYLDNVYFWKPATPAGSDASLSDLQVDGSTLAGFNTTVTGYTYELVVGTTTVPQITLATPTDSGATVTSITQASGIPGTASVLVTSQNGNVTTTYTVNFVASFPNQSPTPATPQMEVLNIFSDTGGFTNNWIPDYSFGTLIGSPDLDPSDGVNLAKKINFAVAGYGQGTNLVTDISAYQWLHFDYFADSNSNEIRFIVIGNNGGVVEYNYELTTAGSNGTLVQGSWQSVNVPLSFFEGLGFNKTTFFQYKLGTSSDLVSDIVYFDNIYFSVNEPLLNTGSFDKATFNAYPNPTQNVWNITSTQNITSVKIFDVTGKQIKAMQPNALNVVVDAAELSSGIYFANVMTDSGNKTVKLVKN</sequence>
<evidence type="ECO:0000313" key="4">
    <source>
        <dbReference type="Proteomes" id="UP000712080"/>
    </source>
</evidence>
<dbReference type="InterPro" id="IPR026444">
    <property type="entry name" value="Secre_tail"/>
</dbReference>
<dbReference type="AlphaFoldDB" id="A0A972G1C4"/>
<dbReference type="NCBIfam" id="TIGR04183">
    <property type="entry name" value="Por_Secre_tail"/>
    <property type="match status" value="1"/>
</dbReference>
<dbReference type="Pfam" id="PF18962">
    <property type="entry name" value="Por_Secre_tail"/>
    <property type="match status" value="1"/>
</dbReference>
<organism evidence="3 4">
    <name type="scientific">Flavobacterium silvaticum</name>
    <dbReference type="NCBI Taxonomy" id="1852020"/>
    <lineage>
        <taxon>Bacteria</taxon>
        <taxon>Pseudomonadati</taxon>
        <taxon>Bacteroidota</taxon>
        <taxon>Flavobacteriia</taxon>
        <taxon>Flavobacteriales</taxon>
        <taxon>Flavobacteriaceae</taxon>
        <taxon>Flavobacterium</taxon>
    </lineage>
</organism>
<gene>
    <name evidence="3" type="ORF">G6047_11415</name>
</gene>